<proteinExistence type="predicted"/>
<evidence type="ECO:0000313" key="3">
    <source>
        <dbReference type="Proteomes" id="UP000250235"/>
    </source>
</evidence>
<protein>
    <submittedName>
        <fullName evidence="2">Uncharacterized protein</fullName>
    </submittedName>
</protein>
<name>A0A2Z7D961_9LAMI</name>
<gene>
    <name evidence="2" type="ORF">F511_26870</name>
</gene>
<sequence length="161" mass="17882">MKMEFRLLHDIVARALCAKAGSFDMVTREKFDLMVAITSGLKGNWAQIIFQVLLAMVNNPTRKSQGFAVQVSVLLENMVKVDLGETVKIHPQNVLNNKSVHTYIKKNMNMISAGESSEQTEDTTSGKEGGESQIAQPVGKEIDAMDKRQKKITKEKVDNEA</sequence>
<feature type="compositionally biased region" description="Basic and acidic residues" evidence="1">
    <location>
        <begin position="140"/>
        <end position="161"/>
    </location>
</feature>
<organism evidence="2 3">
    <name type="scientific">Dorcoceras hygrometricum</name>
    <dbReference type="NCBI Taxonomy" id="472368"/>
    <lineage>
        <taxon>Eukaryota</taxon>
        <taxon>Viridiplantae</taxon>
        <taxon>Streptophyta</taxon>
        <taxon>Embryophyta</taxon>
        <taxon>Tracheophyta</taxon>
        <taxon>Spermatophyta</taxon>
        <taxon>Magnoliopsida</taxon>
        <taxon>eudicotyledons</taxon>
        <taxon>Gunneridae</taxon>
        <taxon>Pentapetalae</taxon>
        <taxon>asterids</taxon>
        <taxon>lamiids</taxon>
        <taxon>Lamiales</taxon>
        <taxon>Gesneriaceae</taxon>
        <taxon>Didymocarpoideae</taxon>
        <taxon>Trichosporeae</taxon>
        <taxon>Loxocarpinae</taxon>
        <taxon>Dorcoceras</taxon>
    </lineage>
</organism>
<dbReference type="Proteomes" id="UP000250235">
    <property type="component" value="Unassembled WGS sequence"/>
</dbReference>
<dbReference type="AlphaFoldDB" id="A0A2Z7D961"/>
<keyword evidence="3" id="KW-1185">Reference proteome</keyword>
<evidence type="ECO:0000313" key="2">
    <source>
        <dbReference type="EMBL" id="KZV53606.1"/>
    </source>
</evidence>
<evidence type="ECO:0000256" key="1">
    <source>
        <dbReference type="SAM" id="MobiDB-lite"/>
    </source>
</evidence>
<reference evidence="2 3" key="1">
    <citation type="journal article" date="2015" name="Proc. Natl. Acad. Sci. U.S.A.">
        <title>The resurrection genome of Boea hygrometrica: A blueprint for survival of dehydration.</title>
        <authorList>
            <person name="Xiao L."/>
            <person name="Yang G."/>
            <person name="Zhang L."/>
            <person name="Yang X."/>
            <person name="Zhao S."/>
            <person name="Ji Z."/>
            <person name="Zhou Q."/>
            <person name="Hu M."/>
            <person name="Wang Y."/>
            <person name="Chen M."/>
            <person name="Xu Y."/>
            <person name="Jin H."/>
            <person name="Xiao X."/>
            <person name="Hu G."/>
            <person name="Bao F."/>
            <person name="Hu Y."/>
            <person name="Wan P."/>
            <person name="Li L."/>
            <person name="Deng X."/>
            <person name="Kuang T."/>
            <person name="Xiang C."/>
            <person name="Zhu J.K."/>
            <person name="Oliver M.J."/>
            <person name="He Y."/>
        </authorList>
    </citation>
    <scope>NUCLEOTIDE SEQUENCE [LARGE SCALE GENOMIC DNA]</scope>
    <source>
        <strain evidence="3">cv. XS01</strain>
    </source>
</reference>
<accession>A0A2Z7D961</accession>
<feature type="region of interest" description="Disordered" evidence="1">
    <location>
        <begin position="111"/>
        <end position="161"/>
    </location>
</feature>
<dbReference type="EMBL" id="KQ990140">
    <property type="protein sequence ID" value="KZV53606.1"/>
    <property type="molecule type" value="Genomic_DNA"/>
</dbReference>